<dbReference type="PANTHER" id="PTHR31585">
    <property type="entry name" value="FOLATE-BIOPTERIN TRANSPORTER 1, CHLOROPLASTIC"/>
    <property type="match status" value="1"/>
</dbReference>
<evidence type="ECO:0000256" key="5">
    <source>
        <dbReference type="ARBA" id="ARBA00022989"/>
    </source>
</evidence>
<protein>
    <submittedName>
        <fullName evidence="7">(rape) hypothetical protein</fullName>
    </submittedName>
</protein>
<dbReference type="EMBL" id="HG994370">
    <property type="protein sequence ID" value="CAF2062477.1"/>
    <property type="molecule type" value="Genomic_DNA"/>
</dbReference>
<comment type="subcellular location">
    <subcellularLocation>
        <location evidence="1">Membrane</location>
        <topology evidence="1">Multi-pass membrane protein</topology>
    </subcellularLocation>
</comment>
<keyword evidence="3" id="KW-0813">Transport</keyword>
<dbReference type="GO" id="GO:0016020">
    <property type="term" value="C:membrane"/>
    <property type="evidence" value="ECO:0007669"/>
    <property type="project" value="UniProtKB-SubCell"/>
</dbReference>
<dbReference type="InterPro" id="IPR039309">
    <property type="entry name" value="BT1"/>
</dbReference>
<keyword evidence="4" id="KW-0812">Transmembrane</keyword>
<keyword evidence="5" id="KW-1133">Transmembrane helix</keyword>
<gene>
    <name evidence="7" type="ORF">DARMORV10_C06P38900.1</name>
</gene>
<proteinExistence type="inferred from homology"/>
<organism evidence="7">
    <name type="scientific">Brassica napus</name>
    <name type="common">Rape</name>
    <dbReference type="NCBI Taxonomy" id="3708"/>
    <lineage>
        <taxon>Eukaryota</taxon>
        <taxon>Viridiplantae</taxon>
        <taxon>Streptophyta</taxon>
        <taxon>Embryophyta</taxon>
        <taxon>Tracheophyta</taxon>
        <taxon>Spermatophyta</taxon>
        <taxon>Magnoliopsida</taxon>
        <taxon>eudicotyledons</taxon>
        <taxon>Gunneridae</taxon>
        <taxon>Pentapetalae</taxon>
        <taxon>rosids</taxon>
        <taxon>malvids</taxon>
        <taxon>Brassicales</taxon>
        <taxon>Brassicaceae</taxon>
        <taxon>Brassiceae</taxon>
        <taxon>Brassica</taxon>
    </lineage>
</organism>
<evidence type="ECO:0000256" key="2">
    <source>
        <dbReference type="ARBA" id="ARBA00007015"/>
    </source>
</evidence>
<dbReference type="Gene3D" id="1.20.1250.20">
    <property type="entry name" value="MFS general substrate transporter like domains"/>
    <property type="match status" value="1"/>
</dbReference>
<dbReference type="InterPro" id="IPR036259">
    <property type="entry name" value="MFS_trans_sf"/>
</dbReference>
<keyword evidence="6" id="KW-0472">Membrane</keyword>
<reference evidence="7" key="1">
    <citation type="submission" date="2021-01" db="EMBL/GenBank/DDBJ databases">
        <authorList>
            <consortium name="Genoscope - CEA"/>
            <person name="William W."/>
        </authorList>
    </citation>
    <scope>NUCLEOTIDE SEQUENCE</scope>
</reference>
<dbReference type="PANTHER" id="PTHR31585:SF7">
    <property type="entry name" value="FOLATE-BIOPTERIN TRANSPORTER 4-RELATED"/>
    <property type="match status" value="1"/>
</dbReference>
<dbReference type="Proteomes" id="UP001295469">
    <property type="component" value="Chromosome C06"/>
</dbReference>
<evidence type="ECO:0000313" key="7">
    <source>
        <dbReference type="EMBL" id="CAF2062477.1"/>
    </source>
</evidence>
<evidence type="ECO:0000256" key="3">
    <source>
        <dbReference type="ARBA" id="ARBA00022448"/>
    </source>
</evidence>
<comment type="similarity">
    <text evidence="2">Belongs to the major facilitator superfamily. Folate-biopterin transporter (TC 2.A.71) family.</text>
</comment>
<dbReference type="AlphaFoldDB" id="A0A816QIZ1"/>
<evidence type="ECO:0000256" key="1">
    <source>
        <dbReference type="ARBA" id="ARBA00004141"/>
    </source>
</evidence>
<evidence type="ECO:0000256" key="4">
    <source>
        <dbReference type="ARBA" id="ARBA00022692"/>
    </source>
</evidence>
<name>A0A816QIZ1_BRANA</name>
<evidence type="ECO:0000256" key="6">
    <source>
        <dbReference type="ARBA" id="ARBA00023136"/>
    </source>
</evidence>
<dbReference type="Pfam" id="PF03092">
    <property type="entry name" value="BT1"/>
    <property type="match status" value="1"/>
</dbReference>
<dbReference type="SUPFAM" id="SSF103473">
    <property type="entry name" value="MFS general substrate transporter"/>
    <property type="match status" value="1"/>
</dbReference>
<accession>A0A816QIZ1</accession>
<sequence length="260" mass="29071">MIHWFKQLRYDQRLASRFYGSFVLFTSLRSTSISLTQSEKMAILMFHTSSKTGFCYHHQLLSLSILLPSSHGALNHYTGSTSRSSSLYLMFFLTVQNIGSAMADVVIDATIAEAVRAERASFSNLQSVSGCAMAVGGICGSLLGGYALNNFKMETICLLFTECVQTCALSNRWRSVYLETRNVSFKETDFLSPSVDANPIRNALGRIVFVDYVRRWVAKDLLGSDRVPDSVRGRKKHVENFLLFDSLPAESRDGLLKCKD</sequence>